<dbReference type="SUPFAM" id="SSF101391">
    <property type="entry name" value="Hsp90 co-chaperone CDC37"/>
    <property type="match status" value="1"/>
</dbReference>
<name>A0A6P9A5Q7_THRPL</name>
<feature type="compositionally biased region" description="Basic and acidic residues" evidence="8">
    <location>
        <begin position="1"/>
        <end position="11"/>
    </location>
</feature>
<evidence type="ECO:0000256" key="7">
    <source>
        <dbReference type="SAM" id="Coils"/>
    </source>
</evidence>
<evidence type="ECO:0000313" key="13">
    <source>
        <dbReference type="RefSeq" id="XP_034253217.1"/>
    </source>
</evidence>
<dbReference type="Pfam" id="PF08564">
    <property type="entry name" value="CDC37_C"/>
    <property type="match status" value="1"/>
</dbReference>
<dbReference type="PANTHER" id="PTHR12800:SF4">
    <property type="entry name" value="HSP90 CO-CHAPERONE CDC37"/>
    <property type="match status" value="1"/>
</dbReference>
<feature type="domain" description="Cdc37 C-terminal" evidence="9">
    <location>
        <begin position="285"/>
        <end position="373"/>
    </location>
</feature>
<dbReference type="GO" id="GO:0019901">
    <property type="term" value="F:protein kinase binding"/>
    <property type="evidence" value="ECO:0007669"/>
    <property type="project" value="InterPro"/>
</dbReference>
<dbReference type="PANTHER" id="PTHR12800">
    <property type="entry name" value="CDC37-RELATED"/>
    <property type="match status" value="1"/>
</dbReference>
<dbReference type="Gene3D" id="6.10.140.250">
    <property type="match status" value="1"/>
</dbReference>
<feature type="coiled-coil region" evidence="7">
    <location>
        <begin position="256"/>
        <end position="283"/>
    </location>
</feature>
<dbReference type="InterPro" id="IPR004918">
    <property type="entry name" value="Cdc37"/>
</dbReference>
<proteinExistence type="inferred from homology"/>
<feature type="domain" description="Cdc37 Hsp90 binding" evidence="10">
    <location>
        <begin position="117"/>
        <end position="281"/>
    </location>
</feature>
<evidence type="ECO:0000259" key="11">
    <source>
        <dbReference type="SMART" id="SM01071"/>
    </source>
</evidence>
<feature type="region of interest" description="Disordered" evidence="8">
    <location>
        <begin position="341"/>
        <end position="378"/>
    </location>
</feature>
<evidence type="ECO:0000256" key="2">
    <source>
        <dbReference type="ARBA" id="ARBA00006222"/>
    </source>
</evidence>
<dbReference type="InterPro" id="IPR013874">
    <property type="entry name" value="Cdc37_Hsp90-bd"/>
</dbReference>
<dbReference type="GeneID" id="117652429"/>
<dbReference type="RefSeq" id="XP_034253217.1">
    <property type="nucleotide sequence ID" value="XM_034397326.1"/>
</dbReference>
<sequence length="378" mass="44632">MVDYSRWKDIEISDDEDETHPNIDTPSLFRWRHQARIERMEEQTKEKEEFDRRRAEHERKMKDARQKLEDAKQKGLDLSELSKAMKDLEEEEKEIKKKADELKSKEKITPWNVDTISKEGFNKTVVNIPPKRKEDDELTEEEREKKMKEFVKNHEKELKQYGMFKRYDDSKRFLQEHSYLVGDNTANYLVIWCINLQMEGKEQLMQHVAHQCICMQYILELAKQLDVDPRACVAQFFSRIQVADAEYKTAFDDELRAFKERIRKRADEKLQEAIKEQEEEERKERLGPGGLDPVEVFESLPVELQKCFESQNIPLLQETISKMPESEAVYHMKRCVDSGLWVPEANKNKDEEGEEEEIYDELTKGDEAAAGSSGDKPT</sequence>
<dbReference type="GO" id="GO:0031072">
    <property type="term" value="F:heat shock protein binding"/>
    <property type="evidence" value="ECO:0007669"/>
    <property type="project" value="TreeGrafter"/>
</dbReference>
<feature type="region of interest" description="Disordered" evidence="8">
    <location>
        <begin position="40"/>
        <end position="80"/>
    </location>
</feature>
<dbReference type="CTD" id="11140"/>
<dbReference type="GO" id="GO:0050821">
    <property type="term" value="P:protein stabilization"/>
    <property type="evidence" value="ECO:0007669"/>
    <property type="project" value="TreeGrafter"/>
</dbReference>
<accession>A0A6P9A5Q7</accession>
<dbReference type="Gene3D" id="1.20.58.610">
    <property type="entry name" value="Cdc37, Hsp90 binding domain"/>
    <property type="match status" value="1"/>
</dbReference>
<comment type="similarity">
    <text evidence="2">Belongs to the CDC37 family.</text>
</comment>
<evidence type="ECO:0000256" key="4">
    <source>
        <dbReference type="ARBA" id="ARBA00022490"/>
    </source>
</evidence>
<feature type="domain" description="Cdc37 N-terminal" evidence="11">
    <location>
        <begin position="1"/>
        <end position="124"/>
    </location>
</feature>
<keyword evidence="4" id="KW-0963">Cytoplasm</keyword>
<gene>
    <name evidence="13" type="primary">LOC117652429</name>
</gene>
<evidence type="ECO:0000259" key="9">
    <source>
        <dbReference type="SMART" id="SM01069"/>
    </source>
</evidence>
<keyword evidence="7" id="KW-0175">Coiled coil</keyword>
<evidence type="ECO:0000313" key="12">
    <source>
        <dbReference type="Proteomes" id="UP000515158"/>
    </source>
</evidence>
<keyword evidence="12" id="KW-1185">Reference proteome</keyword>
<dbReference type="Pfam" id="PF08565">
    <property type="entry name" value="CDC37_M"/>
    <property type="match status" value="1"/>
</dbReference>
<dbReference type="KEGG" id="tpal:117652429"/>
<protein>
    <recommendedName>
        <fullName evidence="3">Hsp90 co-chaperone Cdc37</fullName>
    </recommendedName>
    <alternativeName>
        <fullName evidence="6">Hsp90 chaperone protein kinase-targeting subunit</fullName>
    </alternativeName>
</protein>
<dbReference type="Pfam" id="PF03234">
    <property type="entry name" value="CDC37_N"/>
    <property type="match status" value="1"/>
</dbReference>
<feature type="compositionally biased region" description="Basic and acidic residues" evidence="8">
    <location>
        <begin position="40"/>
        <end position="77"/>
    </location>
</feature>
<keyword evidence="5" id="KW-0143">Chaperone</keyword>
<evidence type="ECO:0000256" key="3">
    <source>
        <dbReference type="ARBA" id="ARBA00020496"/>
    </source>
</evidence>
<feature type="region of interest" description="Disordered" evidence="8">
    <location>
        <begin position="1"/>
        <end position="27"/>
    </location>
</feature>
<dbReference type="GO" id="GO:0051087">
    <property type="term" value="F:protein-folding chaperone binding"/>
    <property type="evidence" value="ECO:0007669"/>
    <property type="project" value="TreeGrafter"/>
</dbReference>
<evidence type="ECO:0000259" key="10">
    <source>
        <dbReference type="SMART" id="SM01070"/>
    </source>
</evidence>
<organism evidence="13">
    <name type="scientific">Thrips palmi</name>
    <name type="common">Melon thrips</name>
    <dbReference type="NCBI Taxonomy" id="161013"/>
    <lineage>
        <taxon>Eukaryota</taxon>
        <taxon>Metazoa</taxon>
        <taxon>Ecdysozoa</taxon>
        <taxon>Arthropoda</taxon>
        <taxon>Hexapoda</taxon>
        <taxon>Insecta</taxon>
        <taxon>Pterygota</taxon>
        <taxon>Neoptera</taxon>
        <taxon>Paraneoptera</taxon>
        <taxon>Thysanoptera</taxon>
        <taxon>Terebrantia</taxon>
        <taxon>Thripoidea</taxon>
        <taxon>Thripidae</taxon>
        <taxon>Thrips</taxon>
    </lineage>
</organism>
<evidence type="ECO:0000256" key="8">
    <source>
        <dbReference type="SAM" id="MobiDB-lite"/>
    </source>
</evidence>
<dbReference type="FunFam" id="1.20.58.610:FF:000001">
    <property type="entry name" value="Hsp90 co-chaperone Cdc37-like 1"/>
    <property type="match status" value="1"/>
</dbReference>
<dbReference type="GO" id="GO:0006457">
    <property type="term" value="P:protein folding"/>
    <property type="evidence" value="ECO:0007669"/>
    <property type="project" value="TreeGrafter"/>
</dbReference>
<dbReference type="GO" id="GO:0051082">
    <property type="term" value="F:unfolded protein binding"/>
    <property type="evidence" value="ECO:0007669"/>
    <property type="project" value="TreeGrafter"/>
</dbReference>
<comment type="subcellular location">
    <subcellularLocation>
        <location evidence="1">Cytoplasm</location>
    </subcellularLocation>
</comment>
<evidence type="ECO:0000256" key="6">
    <source>
        <dbReference type="ARBA" id="ARBA00031396"/>
    </source>
</evidence>
<dbReference type="FunCoup" id="A0A6P9A5Q7">
    <property type="interactions" value="1977"/>
</dbReference>
<dbReference type="AlphaFoldDB" id="A0A6P9A5Q7"/>
<dbReference type="InParanoid" id="A0A6P9A5Q7"/>
<feature type="compositionally biased region" description="Acidic residues" evidence="8">
    <location>
        <begin position="351"/>
        <end position="360"/>
    </location>
</feature>
<evidence type="ECO:0000256" key="1">
    <source>
        <dbReference type="ARBA" id="ARBA00004496"/>
    </source>
</evidence>
<dbReference type="SMART" id="SM01070">
    <property type="entry name" value="CDC37_M"/>
    <property type="match status" value="1"/>
</dbReference>
<dbReference type="InterPro" id="IPR013855">
    <property type="entry name" value="Cdc37_N_dom"/>
</dbReference>
<dbReference type="SMART" id="SM01069">
    <property type="entry name" value="CDC37_C"/>
    <property type="match status" value="1"/>
</dbReference>
<dbReference type="SMART" id="SM01071">
    <property type="entry name" value="CDC37_N"/>
    <property type="match status" value="1"/>
</dbReference>
<evidence type="ECO:0000256" key="5">
    <source>
        <dbReference type="ARBA" id="ARBA00023186"/>
    </source>
</evidence>
<dbReference type="InterPro" id="IPR038189">
    <property type="entry name" value="Cdc37_Hsp90-bd_sf"/>
</dbReference>
<dbReference type="InterPro" id="IPR013873">
    <property type="entry name" value="Cdc37_C"/>
</dbReference>
<dbReference type="OrthoDB" id="440202at2759"/>
<dbReference type="GO" id="GO:0005737">
    <property type="term" value="C:cytoplasm"/>
    <property type="evidence" value="ECO:0007669"/>
    <property type="project" value="UniProtKB-SubCell"/>
</dbReference>
<reference evidence="13" key="1">
    <citation type="submission" date="2025-08" db="UniProtKB">
        <authorList>
            <consortium name="RefSeq"/>
        </authorList>
    </citation>
    <scope>IDENTIFICATION</scope>
    <source>
        <tissue evidence="13">Total insect</tissue>
    </source>
</reference>
<dbReference type="Proteomes" id="UP000515158">
    <property type="component" value="Unplaced"/>
</dbReference>